<dbReference type="Proteomes" id="UP000559256">
    <property type="component" value="Unassembled WGS sequence"/>
</dbReference>
<protein>
    <submittedName>
        <fullName evidence="2">Uncharacterized protein</fullName>
    </submittedName>
</protein>
<evidence type="ECO:0000313" key="2">
    <source>
        <dbReference type="EMBL" id="KAF5337668.1"/>
    </source>
</evidence>
<keyword evidence="3" id="KW-1185">Reference proteome</keyword>
<dbReference type="AlphaFoldDB" id="A0A8H5C9Z2"/>
<gene>
    <name evidence="2" type="ORF">D9758_013023</name>
</gene>
<dbReference type="OrthoDB" id="10627889at2759"/>
<comment type="caution">
    <text evidence="2">The sequence shown here is derived from an EMBL/GenBank/DDBJ whole genome shotgun (WGS) entry which is preliminary data.</text>
</comment>
<proteinExistence type="predicted"/>
<sequence length="400" mass="45909">MDIAALLDLDDLNRLVRLAFRNRDREDPLYAPFLHLYSCFKRLVRGKLLRPEEPHTISLCPQLKLLVHQLVEEQLQEEEESLGQVLYRTPDFISLILSDIDELPNEVEEFLQTVFELKALHFMIVDPEGSPSRHLTLAEWLGGKAAIKVAGTILGNNMTQLILQGLLALHQYGDEEVFVVYEGGFIAAELKFTRPPNFSFPDGLFQLPHSRTADKRTLPSLIATAIPPEYRPSCTVELSPMFKFDPDGYITGLSRPMQGILQREYTSIQHRIILRLVVLLHLPRPQTLRIPLQQKTKADNELYGVEDYIDIWYQDYHTTYRDEVRAKKAADSGSHPHPQIPATPLHKREYSEAFADPATPTDSSQGYRTERDTESDDDDYEPTKPSKRAKMHRRKGKKKL</sequence>
<name>A0A8H5C9Z2_9AGAR</name>
<feature type="region of interest" description="Disordered" evidence="1">
    <location>
        <begin position="327"/>
        <end position="400"/>
    </location>
</feature>
<feature type="compositionally biased region" description="Basic residues" evidence="1">
    <location>
        <begin position="385"/>
        <end position="400"/>
    </location>
</feature>
<reference evidence="2 3" key="1">
    <citation type="journal article" date="2020" name="ISME J.">
        <title>Uncovering the hidden diversity of litter-decomposition mechanisms in mushroom-forming fungi.</title>
        <authorList>
            <person name="Floudas D."/>
            <person name="Bentzer J."/>
            <person name="Ahren D."/>
            <person name="Johansson T."/>
            <person name="Persson P."/>
            <person name="Tunlid A."/>
        </authorList>
    </citation>
    <scope>NUCLEOTIDE SEQUENCE [LARGE SCALE GENOMIC DNA]</scope>
    <source>
        <strain evidence="2 3">CBS 291.85</strain>
    </source>
</reference>
<organism evidence="2 3">
    <name type="scientific">Tetrapyrgos nigripes</name>
    <dbReference type="NCBI Taxonomy" id="182062"/>
    <lineage>
        <taxon>Eukaryota</taxon>
        <taxon>Fungi</taxon>
        <taxon>Dikarya</taxon>
        <taxon>Basidiomycota</taxon>
        <taxon>Agaricomycotina</taxon>
        <taxon>Agaricomycetes</taxon>
        <taxon>Agaricomycetidae</taxon>
        <taxon>Agaricales</taxon>
        <taxon>Marasmiineae</taxon>
        <taxon>Marasmiaceae</taxon>
        <taxon>Tetrapyrgos</taxon>
    </lineage>
</organism>
<accession>A0A8H5C9Z2</accession>
<dbReference type="EMBL" id="JAACJM010000212">
    <property type="protein sequence ID" value="KAF5337668.1"/>
    <property type="molecule type" value="Genomic_DNA"/>
</dbReference>
<evidence type="ECO:0000313" key="3">
    <source>
        <dbReference type="Proteomes" id="UP000559256"/>
    </source>
</evidence>
<evidence type="ECO:0000256" key="1">
    <source>
        <dbReference type="SAM" id="MobiDB-lite"/>
    </source>
</evidence>